<organism evidence="1 2">
    <name type="scientific">Methanothrix harundinacea</name>
    <dbReference type="NCBI Taxonomy" id="301375"/>
    <lineage>
        <taxon>Archaea</taxon>
        <taxon>Methanobacteriati</taxon>
        <taxon>Methanobacteriota</taxon>
        <taxon>Stenosarchaea group</taxon>
        <taxon>Methanomicrobia</taxon>
        <taxon>Methanotrichales</taxon>
        <taxon>Methanotrichaceae</taxon>
        <taxon>Methanothrix</taxon>
    </lineage>
</organism>
<comment type="caution">
    <text evidence="1">The sequence shown here is derived from an EMBL/GenBank/DDBJ whole genome shotgun (WGS) entry which is preliminary data.</text>
</comment>
<dbReference type="Proteomes" id="UP000057043">
    <property type="component" value="Unassembled WGS sequence"/>
</dbReference>
<accession>A0A101FS68</accession>
<name>A0A101FS68_9EURY</name>
<dbReference type="AlphaFoldDB" id="A0A101FS68"/>
<sequence>MPSISKTLLVMSHPILDRGGLHPPGGA</sequence>
<dbReference type="PATRIC" id="fig|301375.7.peg.759"/>
<feature type="non-terminal residue" evidence="1">
    <location>
        <position position="27"/>
    </location>
</feature>
<dbReference type="EMBL" id="LGFT01000076">
    <property type="protein sequence ID" value="KUK43399.1"/>
    <property type="molecule type" value="Genomic_DNA"/>
</dbReference>
<proteinExistence type="predicted"/>
<reference evidence="1 2" key="1">
    <citation type="journal article" date="2015" name="MBio">
        <title>Genome-Resolved Metagenomic Analysis Reveals Roles for Candidate Phyla and Other Microbial Community Members in Biogeochemical Transformations in Oil Reservoirs.</title>
        <authorList>
            <person name="Hu P."/>
            <person name="Tom L."/>
            <person name="Singh A."/>
            <person name="Thomas B.C."/>
            <person name="Baker B.J."/>
            <person name="Piceno Y.M."/>
            <person name="Andersen G.L."/>
            <person name="Banfield J.F."/>
        </authorList>
    </citation>
    <scope>NUCLEOTIDE SEQUENCE [LARGE SCALE GENOMIC DNA]</scope>
    <source>
        <strain evidence="1">57_489</strain>
    </source>
</reference>
<evidence type="ECO:0000313" key="1">
    <source>
        <dbReference type="EMBL" id="KUK43399.1"/>
    </source>
</evidence>
<evidence type="ECO:0000313" key="2">
    <source>
        <dbReference type="Proteomes" id="UP000057043"/>
    </source>
</evidence>
<protein>
    <submittedName>
        <fullName evidence="1">Uncharacterized protein</fullName>
    </submittedName>
</protein>
<gene>
    <name evidence="1" type="ORF">XD72_2207</name>
</gene>